<dbReference type="Proteomes" id="UP001235939">
    <property type="component" value="Chromosome 07"/>
</dbReference>
<dbReference type="EMBL" id="CP092869">
    <property type="protein sequence ID" value="UYV70140.1"/>
    <property type="molecule type" value="Genomic_DNA"/>
</dbReference>
<evidence type="ECO:0000313" key="2">
    <source>
        <dbReference type="Proteomes" id="UP001235939"/>
    </source>
</evidence>
<protein>
    <recommendedName>
        <fullName evidence="3">Transposase IS30-like HTH domain-containing protein</fullName>
    </recommendedName>
</protein>
<proteinExistence type="predicted"/>
<reference evidence="1 2" key="1">
    <citation type="submission" date="2022-01" db="EMBL/GenBank/DDBJ databases">
        <title>A chromosomal length assembly of Cordylochernes scorpioides.</title>
        <authorList>
            <person name="Zeh D."/>
            <person name="Zeh J."/>
        </authorList>
    </citation>
    <scope>NUCLEOTIDE SEQUENCE [LARGE SCALE GENOMIC DNA]</scope>
    <source>
        <strain evidence="1">IN4F17</strain>
        <tissue evidence="1">Whole Body</tissue>
    </source>
</reference>
<organism evidence="1 2">
    <name type="scientific">Cordylochernes scorpioides</name>
    <dbReference type="NCBI Taxonomy" id="51811"/>
    <lineage>
        <taxon>Eukaryota</taxon>
        <taxon>Metazoa</taxon>
        <taxon>Ecdysozoa</taxon>
        <taxon>Arthropoda</taxon>
        <taxon>Chelicerata</taxon>
        <taxon>Arachnida</taxon>
        <taxon>Pseudoscorpiones</taxon>
        <taxon>Cheliferoidea</taxon>
        <taxon>Chernetidae</taxon>
        <taxon>Cordylochernes</taxon>
    </lineage>
</organism>
<keyword evidence="2" id="KW-1185">Reference proteome</keyword>
<gene>
    <name evidence="1" type="ORF">LAZ67_7001949</name>
</gene>
<evidence type="ECO:0008006" key="3">
    <source>
        <dbReference type="Google" id="ProtNLM"/>
    </source>
</evidence>
<name>A0ABY6KSQ9_9ARAC</name>
<sequence>MQCFEATRADCYRARPQVADRGTTFRYEGQLQSKQNTLTNKQSQTNSSIVRREKDLFKIPEFTTTWLIHLQGPSPGIRCRKQRSSFVQVSDFDRGRTVAYRDCGLSFREIGSLVGRNQTAIMPLCDH</sequence>
<accession>A0ABY6KSQ9</accession>
<evidence type="ECO:0000313" key="1">
    <source>
        <dbReference type="EMBL" id="UYV70140.1"/>
    </source>
</evidence>